<organism evidence="2 3">
    <name type="scientific">Candidatus Electronema aureum</name>
    <dbReference type="NCBI Taxonomy" id="2005002"/>
    <lineage>
        <taxon>Bacteria</taxon>
        <taxon>Pseudomonadati</taxon>
        <taxon>Thermodesulfobacteriota</taxon>
        <taxon>Desulfobulbia</taxon>
        <taxon>Desulfobulbales</taxon>
        <taxon>Desulfobulbaceae</taxon>
        <taxon>Candidatus Electronema</taxon>
    </lineage>
</organism>
<keyword evidence="1" id="KW-1133">Transmembrane helix</keyword>
<accession>A0A521G5N4</accession>
<protein>
    <submittedName>
        <fullName evidence="2">Uncharacterized protein</fullName>
    </submittedName>
</protein>
<reference evidence="2" key="1">
    <citation type="submission" date="2017-07" db="EMBL/GenBank/DDBJ databases">
        <title>The cable genome - Insights into the physiology and evolution of filamentous bacteria capable of sulfide oxidation via long distance electron transfer.</title>
        <authorList>
            <person name="Thorup C."/>
            <person name="Bjerg J.T."/>
            <person name="Schreiber L."/>
            <person name="Nielsen L.P."/>
            <person name="Kjeldsen K.U."/>
            <person name="Boesen T."/>
            <person name="Boggild A."/>
            <person name="Meysman F."/>
            <person name="Geelhoed J."/>
            <person name="Schramm A."/>
        </authorList>
    </citation>
    <scope>NUCLEOTIDE SEQUENCE [LARGE SCALE GENOMIC DNA]</scope>
    <source>
        <strain evidence="2">GS</strain>
    </source>
</reference>
<comment type="caution">
    <text evidence="2">The sequence shown here is derived from an EMBL/GenBank/DDBJ whole genome shotgun (WGS) entry which is preliminary data.</text>
</comment>
<feature type="transmembrane region" description="Helical" evidence="1">
    <location>
        <begin position="36"/>
        <end position="56"/>
    </location>
</feature>
<keyword evidence="3" id="KW-1185">Reference proteome</keyword>
<dbReference type="AlphaFoldDB" id="A0A521G5N4"/>
<dbReference type="Proteomes" id="UP000316238">
    <property type="component" value="Unassembled WGS sequence"/>
</dbReference>
<evidence type="ECO:0000313" key="2">
    <source>
        <dbReference type="EMBL" id="TAA76329.1"/>
    </source>
</evidence>
<sequence length="62" mass="7101">MIIIYNNLGLLWLLLAVGINIALQSAGIIIDSEGNYSLEIIAILIFLFDFCFRFLIRKNRKV</sequence>
<name>A0A521G5N4_9BACT</name>
<keyword evidence="1" id="KW-0812">Transmembrane</keyword>
<proteinExistence type="predicted"/>
<evidence type="ECO:0000313" key="3">
    <source>
        <dbReference type="Proteomes" id="UP000316238"/>
    </source>
</evidence>
<keyword evidence="1" id="KW-0472">Membrane</keyword>
<gene>
    <name evidence="2" type="ORF">CDV28_101233</name>
</gene>
<dbReference type="EMBL" id="NQJD01000001">
    <property type="protein sequence ID" value="TAA76329.1"/>
    <property type="molecule type" value="Genomic_DNA"/>
</dbReference>
<evidence type="ECO:0000256" key="1">
    <source>
        <dbReference type="SAM" id="Phobius"/>
    </source>
</evidence>